<feature type="domain" description="Histone deacetylase" evidence="1">
    <location>
        <begin position="16"/>
        <end position="86"/>
    </location>
</feature>
<dbReference type="GeneID" id="20188444"/>
<dbReference type="InterPro" id="IPR037138">
    <property type="entry name" value="His_deacetylse_dom_sf"/>
</dbReference>
<dbReference type="PANTHER" id="PTHR48252">
    <property type="entry name" value="HISTONE DEACETYLASE 2-RELATED"/>
    <property type="match status" value="1"/>
</dbReference>
<dbReference type="PANTHER" id="PTHR48252:SF77">
    <property type="entry name" value="HISTONE DEACETYLASE DOMAIN-CONTAINING PROTEIN"/>
    <property type="match status" value="1"/>
</dbReference>
<proteinExistence type="predicted"/>
<name>W2PDD4_PHYN3</name>
<dbReference type="Pfam" id="PF00850">
    <property type="entry name" value="Hist_deacetyl"/>
    <property type="match status" value="1"/>
</dbReference>
<dbReference type="AlphaFoldDB" id="W2PDD4"/>
<dbReference type="InterPro" id="IPR023801">
    <property type="entry name" value="His_deacetylse_dom"/>
</dbReference>
<dbReference type="OMA" id="EYLPSMW"/>
<dbReference type="InterPro" id="IPR023696">
    <property type="entry name" value="Ureohydrolase_dom_sf"/>
</dbReference>
<dbReference type="OrthoDB" id="73273at2759"/>
<dbReference type="SUPFAM" id="SSF52768">
    <property type="entry name" value="Arginase/deacetylase"/>
    <property type="match status" value="1"/>
</dbReference>
<dbReference type="RefSeq" id="XP_008916482.1">
    <property type="nucleotide sequence ID" value="XM_008918234.1"/>
</dbReference>
<reference evidence="3" key="1">
    <citation type="submission" date="2011-12" db="EMBL/GenBank/DDBJ databases">
        <authorList>
            <consortium name="The Broad Institute Genome Sequencing Platform"/>
            <person name="Russ C."/>
            <person name="Tyler B."/>
            <person name="Panabieres F."/>
            <person name="Shan W."/>
            <person name="Tripathy S."/>
            <person name="Grunwald N."/>
            <person name="Machado M."/>
            <person name="Young S.K."/>
            <person name="Zeng Q."/>
            <person name="Gargeya S."/>
            <person name="Fitzgerald M."/>
            <person name="Haas B."/>
            <person name="Abouelleil A."/>
            <person name="Alvarado L."/>
            <person name="Arachchi H.M."/>
            <person name="Berlin A."/>
            <person name="Chapman S.B."/>
            <person name="Gearin G."/>
            <person name="Goldberg J."/>
            <person name="Griggs A."/>
            <person name="Gujja S."/>
            <person name="Hansen M."/>
            <person name="Heiman D."/>
            <person name="Howarth C."/>
            <person name="Larimer J."/>
            <person name="Lui A."/>
            <person name="MacDonald P.J.P."/>
            <person name="McCowen C."/>
            <person name="Montmayeur A."/>
            <person name="Murphy C."/>
            <person name="Neiman D."/>
            <person name="Pearson M."/>
            <person name="Priest M."/>
            <person name="Roberts A."/>
            <person name="Saif S."/>
            <person name="Shea T."/>
            <person name="Sisk P."/>
            <person name="Stolte C."/>
            <person name="Sykes S."/>
            <person name="Wortman J."/>
            <person name="Nusbaum C."/>
            <person name="Birren B."/>
        </authorList>
    </citation>
    <scope>NUCLEOTIDE SEQUENCE [LARGE SCALE GENOMIC DNA]</scope>
    <source>
        <strain evidence="3">INRA-310</strain>
    </source>
</reference>
<dbReference type="EMBL" id="KI669722">
    <property type="protein sequence ID" value="ETM98218.1"/>
    <property type="molecule type" value="Genomic_DNA"/>
</dbReference>
<dbReference type="STRING" id="761204.W2PDD4"/>
<dbReference type="Gene3D" id="3.40.800.20">
    <property type="entry name" value="Histone deacetylase domain"/>
    <property type="match status" value="1"/>
</dbReference>
<evidence type="ECO:0000259" key="1">
    <source>
        <dbReference type="Pfam" id="PF00850"/>
    </source>
</evidence>
<accession>W2PDD4</accession>
<dbReference type="VEuPathDB" id="FungiDB:PPTG_19725"/>
<reference evidence="2 3" key="2">
    <citation type="submission" date="2013-11" db="EMBL/GenBank/DDBJ databases">
        <title>The Genome Sequence of Phytophthora parasitica INRA-310.</title>
        <authorList>
            <consortium name="The Broad Institute Genomics Platform"/>
            <person name="Russ C."/>
            <person name="Tyler B."/>
            <person name="Panabieres F."/>
            <person name="Shan W."/>
            <person name="Tripathy S."/>
            <person name="Grunwald N."/>
            <person name="Machado M."/>
            <person name="Johnson C.S."/>
            <person name="Arredondo F."/>
            <person name="Hong C."/>
            <person name="Coffey M."/>
            <person name="Young S.K."/>
            <person name="Zeng Q."/>
            <person name="Gargeya S."/>
            <person name="Fitzgerald M."/>
            <person name="Abouelleil A."/>
            <person name="Alvarado L."/>
            <person name="Chapman S.B."/>
            <person name="Gainer-Dewar J."/>
            <person name="Goldberg J."/>
            <person name="Griggs A."/>
            <person name="Gujja S."/>
            <person name="Hansen M."/>
            <person name="Howarth C."/>
            <person name="Imamovic A."/>
            <person name="Ireland A."/>
            <person name="Larimer J."/>
            <person name="McCowan C."/>
            <person name="Murphy C."/>
            <person name="Pearson M."/>
            <person name="Poon T.W."/>
            <person name="Priest M."/>
            <person name="Roberts A."/>
            <person name="Saif S."/>
            <person name="Shea T."/>
            <person name="Sykes S."/>
            <person name="Wortman J."/>
            <person name="Nusbaum C."/>
            <person name="Birren B."/>
        </authorList>
    </citation>
    <scope>NUCLEOTIDE SEQUENCE [LARGE SCALE GENOMIC DNA]</scope>
    <source>
        <strain evidence="2 3">INRA-310</strain>
    </source>
</reference>
<gene>
    <name evidence="2" type="ORF">PPTG_19725</name>
</gene>
<protein>
    <recommendedName>
        <fullName evidence="1">Histone deacetylase domain-containing protein</fullName>
    </recommendedName>
</protein>
<sequence length="156" mass="17145">MSQVSFLERELTRRLELKERVVNKAVETVQPEVMVLVCGVNTLARDPLGGFNLTIDGICDCVECVMGLQLPVLCLGAGGHSGADASKPFVVVAATVIAQRQNLPETIPEHDFYEEYLPSMWPLHDASSPLLNLNTAESIRKMEDFVFKSLEQVASV</sequence>
<dbReference type="Proteomes" id="UP000018817">
    <property type="component" value="Unassembled WGS sequence"/>
</dbReference>
<organism evidence="2 3">
    <name type="scientific">Phytophthora nicotianae (strain INRA-310)</name>
    <name type="common">Phytophthora parasitica</name>
    <dbReference type="NCBI Taxonomy" id="761204"/>
    <lineage>
        <taxon>Eukaryota</taxon>
        <taxon>Sar</taxon>
        <taxon>Stramenopiles</taxon>
        <taxon>Oomycota</taxon>
        <taxon>Peronosporomycetes</taxon>
        <taxon>Peronosporales</taxon>
        <taxon>Peronosporaceae</taxon>
        <taxon>Phytophthora</taxon>
    </lineage>
</organism>
<evidence type="ECO:0000313" key="2">
    <source>
        <dbReference type="EMBL" id="ETM98218.1"/>
    </source>
</evidence>
<evidence type="ECO:0000313" key="3">
    <source>
        <dbReference type="Proteomes" id="UP000018817"/>
    </source>
</evidence>